<evidence type="ECO:0000313" key="3">
    <source>
        <dbReference type="Proteomes" id="UP001066276"/>
    </source>
</evidence>
<keyword evidence="3" id="KW-1185">Reference proteome</keyword>
<accession>A0AAV7W505</accession>
<sequence length="67" mass="7671">SERKKLTGTFQPSYPRRAPRTSDQDPGLPRSKDFHLEKTTKSEGRNHHRGNRLRVSGQGLQEVGSNW</sequence>
<feature type="region of interest" description="Disordered" evidence="1">
    <location>
        <begin position="1"/>
        <end position="67"/>
    </location>
</feature>
<gene>
    <name evidence="2" type="ORF">NDU88_003022</name>
</gene>
<dbReference type="AlphaFoldDB" id="A0AAV7W505"/>
<feature type="compositionally biased region" description="Basic and acidic residues" evidence="1">
    <location>
        <begin position="30"/>
        <end position="45"/>
    </location>
</feature>
<comment type="caution">
    <text evidence="2">The sequence shown here is derived from an EMBL/GenBank/DDBJ whole genome shotgun (WGS) entry which is preliminary data.</text>
</comment>
<name>A0AAV7W505_PLEWA</name>
<reference evidence="2" key="1">
    <citation type="journal article" date="2022" name="bioRxiv">
        <title>Sequencing and chromosome-scale assembly of the giantPleurodeles waltlgenome.</title>
        <authorList>
            <person name="Brown T."/>
            <person name="Elewa A."/>
            <person name="Iarovenko S."/>
            <person name="Subramanian E."/>
            <person name="Araus A.J."/>
            <person name="Petzold A."/>
            <person name="Susuki M."/>
            <person name="Suzuki K.-i.T."/>
            <person name="Hayashi T."/>
            <person name="Toyoda A."/>
            <person name="Oliveira C."/>
            <person name="Osipova E."/>
            <person name="Leigh N.D."/>
            <person name="Simon A."/>
            <person name="Yun M.H."/>
        </authorList>
    </citation>
    <scope>NUCLEOTIDE SEQUENCE</scope>
    <source>
        <strain evidence="2">20211129_DDA</strain>
        <tissue evidence="2">Liver</tissue>
    </source>
</reference>
<dbReference type="EMBL" id="JANPWB010000002">
    <property type="protein sequence ID" value="KAJ1207632.1"/>
    <property type="molecule type" value="Genomic_DNA"/>
</dbReference>
<feature type="non-terminal residue" evidence="2">
    <location>
        <position position="67"/>
    </location>
</feature>
<feature type="non-terminal residue" evidence="2">
    <location>
        <position position="1"/>
    </location>
</feature>
<evidence type="ECO:0000256" key="1">
    <source>
        <dbReference type="SAM" id="MobiDB-lite"/>
    </source>
</evidence>
<dbReference type="Proteomes" id="UP001066276">
    <property type="component" value="Chromosome 1_2"/>
</dbReference>
<proteinExistence type="predicted"/>
<evidence type="ECO:0000313" key="2">
    <source>
        <dbReference type="EMBL" id="KAJ1207632.1"/>
    </source>
</evidence>
<protein>
    <submittedName>
        <fullName evidence="2">Uncharacterized protein</fullName>
    </submittedName>
</protein>
<organism evidence="2 3">
    <name type="scientific">Pleurodeles waltl</name>
    <name type="common">Iberian ribbed newt</name>
    <dbReference type="NCBI Taxonomy" id="8319"/>
    <lineage>
        <taxon>Eukaryota</taxon>
        <taxon>Metazoa</taxon>
        <taxon>Chordata</taxon>
        <taxon>Craniata</taxon>
        <taxon>Vertebrata</taxon>
        <taxon>Euteleostomi</taxon>
        <taxon>Amphibia</taxon>
        <taxon>Batrachia</taxon>
        <taxon>Caudata</taxon>
        <taxon>Salamandroidea</taxon>
        <taxon>Salamandridae</taxon>
        <taxon>Pleurodelinae</taxon>
        <taxon>Pleurodeles</taxon>
    </lineage>
</organism>